<evidence type="ECO:0000313" key="6">
    <source>
        <dbReference type="Proteomes" id="UP000216246"/>
    </source>
</evidence>
<protein>
    <submittedName>
        <fullName evidence="5">Alpha/beta hydrolase</fullName>
    </submittedName>
</protein>
<dbReference type="PANTHER" id="PTHR48081:SF30">
    <property type="entry name" value="ACETYL-HYDROLASE LIPR-RELATED"/>
    <property type="match status" value="1"/>
</dbReference>
<dbReference type="PROSITE" id="PS01174">
    <property type="entry name" value="LIPASE_GDXG_SER"/>
    <property type="match status" value="1"/>
</dbReference>
<dbReference type="InterPro" id="IPR050300">
    <property type="entry name" value="GDXG_lipolytic_enzyme"/>
</dbReference>
<proteinExistence type="inferred from homology"/>
<dbReference type="Gene3D" id="3.40.50.1820">
    <property type="entry name" value="alpha/beta hydrolase"/>
    <property type="match status" value="1"/>
</dbReference>
<dbReference type="Pfam" id="PF07859">
    <property type="entry name" value="Abhydrolase_3"/>
    <property type="match status" value="1"/>
</dbReference>
<evidence type="ECO:0000256" key="3">
    <source>
        <dbReference type="PROSITE-ProRule" id="PRU10038"/>
    </source>
</evidence>
<dbReference type="PANTHER" id="PTHR48081">
    <property type="entry name" value="AB HYDROLASE SUPERFAMILY PROTEIN C4A8.06C"/>
    <property type="match status" value="1"/>
</dbReference>
<dbReference type="GO" id="GO:0004806">
    <property type="term" value="F:triacylglycerol lipase activity"/>
    <property type="evidence" value="ECO:0007669"/>
    <property type="project" value="TreeGrafter"/>
</dbReference>
<name>A0AAC9YNP3_9MYCO</name>
<evidence type="ECO:0000256" key="2">
    <source>
        <dbReference type="ARBA" id="ARBA00022801"/>
    </source>
</evidence>
<organism evidence="5 6">
    <name type="scientific">Mycobacterium marseillense</name>
    <dbReference type="NCBI Taxonomy" id="701042"/>
    <lineage>
        <taxon>Bacteria</taxon>
        <taxon>Bacillati</taxon>
        <taxon>Actinomycetota</taxon>
        <taxon>Actinomycetes</taxon>
        <taxon>Mycobacteriales</taxon>
        <taxon>Mycobacteriaceae</taxon>
        <taxon>Mycobacterium</taxon>
        <taxon>Mycobacterium avium complex (MAC)</taxon>
    </lineage>
</organism>
<dbReference type="RefSeq" id="WP_067172382.1">
    <property type="nucleotide sequence ID" value="NZ_CP023147.1"/>
</dbReference>
<evidence type="ECO:0000259" key="4">
    <source>
        <dbReference type="Pfam" id="PF07859"/>
    </source>
</evidence>
<sequence>MTAPSKVSGSPEATVRAHDVLKARRAQTRKFAISDGAPVEVLESGPSVAARLANLTSRLTIRPILTVGSHVPNLPWPWGLIDLTARVLIPASATVRETVQLPHACAQLVRAPGVLPADGSRRVVVYLHGGAFLTCGANSHGRLVEALSKFADSPVLVVNYRLLPKNSVGMAIDDCHDAYRWLRQRGYQPDQIVLAGDSAGGYLALTLAQRLQAEGHGEGDAPAALVLISPLLQLAKEPKQAHPNIDTDAMFSAEAFDALAELVAGAAGKNKVDGKAEEIYEPLEHIKPGLPRTLIHVSGSEVLLHDARLAASRLAAAGVPAEVRVWPGQIHDFQLAAPMVPEAMRSLRQIGDYIREATE</sequence>
<comment type="similarity">
    <text evidence="1">Belongs to the 'GDXG' lipolytic enzyme family.</text>
</comment>
<feature type="domain" description="Alpha/beta hydrolase fold-3" evidence="4">
    <location>
        <begin position="124"/>
        <end position="334"/>
    </location>
</feature>
<dbReference type="InterPro" id="IPR029058">
    <property type="entry name" value="AB_hydrolase_fold"/>
</dbReference>
<accession>A0AAC9YNP3</accession>
<dbReference type="InterPro" id="IPR013094">
    <property type="entry name" value="AB_hydrolase_3"/>
</dbReference>
<reference evidence="5 6" key="1">
    <citation type="submission" date="2017-08" db="EMBL/GenBank/DDBJ databases">
        <title>Phylogentic analysis of Mycobacterium avium complex whole genomes.</title>
        <authorList>
            <person name="Caverly L.J."/>
            <person name="Spilker T."/>
            <person name="LiPuma J."/>
        </authorList>
    </citation>
    <scope>NUCLEOTIDE SEQUENCE [LARGE SCALE GENOMIC DNA]</scope>
    <source>
        <strain evidence="5 6">FLAC0026</strain>
    </source>
</reference>
<dbReference type="SUPFAM" id="SSF53474">
    <property type="entry name" value="alpha/beta-Hydrolases"/>
    <property type="match status" value="1"/>
</dbReference>
<dbReference type="KEGG" id="mmal:CKJ54_05380"/>
<dbReference type="AlphaFoldDB" id="A0AAC9YNP3"/>
<feature type="active site" evidence="3">
    <location>
        <position position="198"/>
    </location>
</feature>
<evidence type="ECO:0000313" key="5">
    <source>
        <dbReference type="EMBL" id="ASW92831.1"/>
    </source>
</evidence>
<dbReference type="InterPro" id="IPR033140">
    <property type="entry name" value="Lipase_GDXG_put_SER_AS"/>
</dbReference>
<evidence type="ECO:0000256" key="1">
    <source>
        <dbReference type="ARBA" id="ARBA00010515"/>
    </source>
</evidence>
<gene>
    <name evidence="5" type="ORF">CKJ54_05380</name>
</gene>
<keyword evidence="2 5" id="KW-0378">Hydrolase</keyword>
<dbReference type="Proteomes" id="UP000216246">
    <property type="component" value="Chromosome"/>
</dbReference>
<dbReference type="EMBL" id="CP023147">
    <property type="protein sequence ID" value="ASW92831.1"/>
    <property type="molecule type" value="Genomic_DNA"/>
</dbReference>